<keyword evidence="4" id="KW-0472">Membrane</keyword>
<evidence type="ECO:0000259" key="6">
    <source>
        <dbReference type="PROSITE" id="PS50885"/>
    </source>
</evidence>
<dbReference type="PANTHER" id="PTHR32089:SF112">
    <property type="entry name" value="LYSOZYME-LIKE PROTEIN-RELATED"/>
    <property type="match status" value="1"/>
</dbReference>
<comment type="similarity">
    <text evidence="2">Belongs to the methyl-accepting chemotaxis (MCP) protein family.</text>
</comment>
<dbReference type="PROSITE" id="PS50111">
    <property type="entry name" value="CHEMOTAXIS_TRANSDUC_2"/>
    <property type="match status" value="1"/>
</dbReference>
<comment type="caution">
    <text evidence="7">The sequence shown here is derived from an EMBL/GenBank/DDBJ whole genome shotgun (WGS) entry which is preliminary data.</text>
</comment>
<dbReference type="GO" id="GO:0006935">
    <property type="term" value="P:chemotaxis"/>
    <property type="evidence" value="ECO:0007669"/>
    <property type="project" value="InterPro"/>
</dbReference>
<evidence type="ECO:0000256" key="2">
    <source>
        <dbReference type="ARBA" id="ARBA00029447"/>
    </source>
</evidence>
<evidence type="ECO:0000256" key="1">
    <source>
        <dbReference type="ARBA" id="ARBA00023224"/>
    </source>
</evidence>
<dbReference type="Gene3D" id="1.10.287.950">
    <property type="entry name" value="Methyl-accepting chemotaxis protein"/>
    <property type="match status" value="1"/>
</dbReference>
<proteinExistence type="inferred from homology"/>
<dbReference type="SMART" id="SM00283">
    <property type="entry name" value="MA"/>
    <property type="match status" value="1"/>
</dbReference>
<dbReference type="eggNOG" id="COG0840">
    <property type="taxonomic scope" value="Bacteria"/>
</dbReference>
<dbReference type="GO" id="GO:0016020">
    <property type="term" value="C:membrane"/>
    <property type="evidence" value="ECO:0007669"/>
    <property type="project" value="InterPro"/>
</dbReference>
<dbReference type="Proteomes" id="UP000005019">
    <property type="component" value="Unassembled WGS sequence"/>
</dbReference>
<feature type="transmembrane region" description="Helical" evidence="4">
    <location>
        <begin position="12"/>
        <end position="31"/>
    </location>
</feature>
<keyword evidence="1 3" id="KW-0807">Transducer</keyword>
<dbReference type="PANTHER" id="PTHR32089">
    <property type="entry name" value="METHYL-ACCEPTING CHEMOTAXIS PROTEIN MCPB"/>
    <property type="match status" value="1"/>
</dbReference>
<accession>F5RE98</accession>
<feature type="domain" description="Methyl-accepting transducer" evidence="5">
    <location>
        <begin position="120"/>
        <end position="356"/>
    </location>
</feature>
<evidence type="ECO:0000256" key="3">
    <source>
        <dbReference type="PROSITE-ProRule" id="PRU00284"/>
    </source>
</evidence>
<evidence type="ECO:0000313" key="7">
    <source>
        <dbReference type="EMBL" id="EGK71229.1"/>
    </source>
</evidence>
<sequence length="568" mass="60889">MTTSTRAQTRSLWPWLGLFAGLLTTHLGLYAFSAQTFSAGGALLAGTLALLATALARGLTLFLLEKPLAGAVAGIERARQSGDLTFRLEPAGYGALPRLADSYNQLVIEFSAAMAKMLFTSQRLQETCSDLGKGAERVAGSAEQQCEASRAASGDVGNMKQSMAEATRAAAGTVDDATRSRELSQQGAQVVSRVADEMGRVAGSVSESARQIELLGQRSEEIGSVVQVIREIADQTNLLALNAAIEAARAGEQGRGFAVVADEVRKLAERTAASTGQIHSMISTVQRETADAASAIRTSAVEARRGAELTSEAVDTLNHIRECADATLERVGGTVEAMRHNHALGEQVEQHVQRIFSMAESNRDVSGQTASGAARLDVLSSNLAELAQVFRLGSYGEQAVARHARMPDIVASAASQIGACLEAAVKRGEIKLDDLFDENYQPIAGTKPTKYNTKFDALTDRLFPAIQEAVLDRNQGLIYAGAVDRKGYFPTHNKRFCQPLTGDEKKDIAGNRTKRIFDDPVGRRCGAHSQPFLIQTYRRDTGEVVHDISAPIFVSGRQWGGFRIGYTA</sequence>
<evidence type="ECO:0000313" key="8">
    <source>
        <dbReference type="Proteomes" id="UP000005019"/>
    </source>
</evidence>
<name>F5RE98_METUF</name>
<keyword evidence="4" id="KW-1133">Transmembrane helix</keyword>
<dbReference type="GO" id="GO:0004888">
    <property type="term" value="F:transmembrane signaling receptor activity"/>
    <property type="evidence" value="ECO:0007669"/>
    <property type="project" value="InterPro"/>
</dbReference>
<dbReference type="Pfam" id="PF00015">
    <property type="entry name" value="MCPsignal"/>
    <property type="match status" value="1"/>
</dbReference>
<dbReference type="STRING" id="1000565.METUNv1_02616"/>
<feature type="domain" description="HAMP" evidence="6">
    <location>
        <begin position="62"/>
        <end position="115"/>
    </location>
</feature>
<dbReference type="OrthoDB" id="2489132at2"/>
<dbReference type="RefSeq" id="WP_008062358.1">
    <property type="nucleotide sequence ID" value="NZ_AFHG01000052.1"/>
</dbReference>
<organism evidence="7 8">
    <name type="scientific">Methyloversatilis universalis (strain ATCC BAA-1314 / DSM 25237 / JCM 13912 / CCUG 52030 / FAM5)</name>
    <dbReference type="NCBI Taxonomy" id="1000565"/>
    <lineage>
        <taxon>Bacteria</taxon>
        <taxon>Pseudomonadati</taxon>
        <taxon>Pseudomonadota</taxon>
        <taxon>Betaproteobacteria</taxon>
        <taxon>Nitrosomonadales</taxon>
        <taxon>Sterolibacteriaceae</taxon>
        <taxon>Methyloversatilis</taxon>
    </lineage>
</organism>
<dbReference type="CDD" id="cd11386">
    <property type="entry name" value="MCP_signal"/>
    <property type="match status" value="1"/>
</dbReference>
<dbReference type="PRINTS" id="PR00260">
    <property type="entry name" value="CHEMTRNSDUCR"/>
</dbReference>
<dbReference type="GO" id="GO:0007165">
    <property type="term" value="P:signal transduction"/>
    <property type="evidence" value="ECO:0007669"/>
    <property type="project" value="UniProtKB-KW"/>
</dbReference>
<dbReference type="InterPro" id="IPR003660">
    <property type="entry name" value="HAMP_dom"/>
</dbReference>
<keyword evidence="8" id="KW-1185">Reference proteome</keyword>
<dbReference type="SUPFAM" id="SSF58104">
    <property type="entry name" value="Methyl-accepting chemotaxis protein (MCP) signaling domain"/>
    <property type="match status" value="1"/>
</dbReference>
<keyword evidence="4" id="KW-0812">Transmembrane</keyword>
<evidence type="ECO:0000259" key="5">
    <source>
        <dbReference type="PROSITE" id="PS50111"/>
    </source>
</evidence>
<dbReference type="InterPro" id="IPR004090">
    <property type="entry name" value="Chemotax_Me-accpt_rcpt"/>
</dbReference>
<evidence type="ECO:0000256" key="4">
    <source>
        <dbReference type="SAM" id="Phobius"/>
    </source>
</evidence>
<gene>
    <name evidence="7" type="ORF">METUNv1_02616</name>
</gene>
<dbReference type="InterPro" id="IPR004089">
    <property type="entry name" value="MCPsignal_dom"/>
</dbReference>
<dbReference type="EMBL" id="AFHG01000052">
    <property type="protein sequence ID" value="EGK71229.1"/>
    <property type="molecule type" value="Genomic_DNA"/>
</dbReference>
<dbReference type="PROSITE" id="PS50885">
    <property type="entry name" value="HAMP"/>
    <property type="match status" value="1"/>
</dbReference>
<protein>
    <submittedName>
        <fullName evidence="7">Methyl accepting chemotaxis protein</fullName>
    </submittedName>
</protein>
<reference evidence="7 8" key="1">
    <citation type="journal article" date="2011" name="J. Bacteriol.">
        <title>Genome sequence of Methyloversatilis universalis FAM5T, a methylotrophic representative of the order Rhodocyclales.</title>
        <authorList>
            <person name="Kittichotirat W."/>
            <person name="Good N.M."/>
            <person name="Hall R."/>
            <person name="Bringel F."/>
            <person name="Lajus A."/>
            <person name="Medigue C."/>
            <person name="Smalley N.E."/>
            <person name="Beck D."/>
            <person name="Bumgarner R."/>
            <person name="Vuilleumier S."/>
            <person name="Kalyuzhnaya M.G."/>
        </authorList>
    </citation>
    <scope>NUCLEOTIDE SEQUENCE [LARGE SCALE GENOMIC DNA]</scope>
    <source>
        <strain evidence="8">ATCC BAA-1314 / JCM 13912 / FAM5</strain>
    </source>
</reference>
<dbReference type="AlphaFoldDB" id="F5RE98"/>